<dbReference type="GO" id="GO:0035269">
    <property type="term" value="P:protein O-linked glycosylation via mannose"/>
    <property type="evidence" value="ECO:0007669"/>
    <property type="project" value="TreeGrafter"/>
</dbReference>
<keyword evidence="6" id="KW-0325">Glycoprotein</keyword>
<evidence type="ECO:0000313" key="7">
    <source>
        <dbReference type="EMBL" id="GFQ73711.1"/>
    </source>
</evidence>
<evidence type="ECO:0000313" key="8">
    <source>
        <dbReference type="Proteomes" id="UP000887116"/>
    </source>
</evidence>
<dbReference type="PANTHER" id="PTHR12270:SF25">
    <property type="entry name" value="GLYCOSYLTRANSFERASE-LIKE PROTEIN LARGE"/>
    <property type="match status" value="1"/>
</dbReference>
<name>A0A8X6KHY9_TRICU</name>
<protein>
    <submittedName>
        <fullName evidence="7">LARGE xylosyl- and glucuronyltransferase 1</fullName>
    </submittedName>
</protein>
<evidence type="ECO:0000256" key="1">
    <source>
        <dbReference type="ARBA" id="ARBA00004606"/>
    </source>
</evidence>
<evidence type="ECO:0000256" key="2">
    <source>
        <dbReference type="ARBA" id="ARBA00022692"/>
    </source>
</evidence>
<evidence type="ECO:0000256" key="3">
    <source>
        <dbReference type="ARBA" id="ARBA00022968"/>
    </source>
</evidence>
<sequence length="241" mass="28512">MSDSEVQQFLSYTLSSEILSSRKNLGYHIVYRDGPFYPVNLLRKCCFATSDNAFVFLTDIDFLPMYGLYEYLKKSVSSMVLESSTKRYRLTFPKSKAELLSMLDMGTLFTFRYHVWTRGHAPTNYAKWRTATTPYRVQWELDFEPYIVVRRDVPEYDRRFVGFGWNKVSHIMELYAQGYEFVVLPNAFIVHMPHAPSFDIAKFRSSSQYRKCLKVLKTEFVRDISRRYGKQFSAEKKKLSR</sequence>
<evidence type="ECO:0000256" key="6">
    <source>
        <dbReference type="ARBA" id="ARBA00023180"/>
    </source>
</evidence>
<dbReference type="EMBL" id="BMAO01001478">
    <property type="protein sequence ID" value="GFQ73711.1"/>
    <property type="molecule type" value="Genomic_DNA"/>
</dbReference>
<keyword evidence="5" id="KW-0472">Membrane</keyword>
<dbReference type="InterPro" id="IPR051292">
    <property type="entry name" value="Xyl/GlcA_transferase"/>
</dbReference>
<accession>A0A8X6KHY9</accession>
<keyword evidence="4" id="KW-1133">Transmembrane helix</keyword>
<keyword evidence="2" id="KW-0812">Transmembrane</keyword>
<evidence type="ECO:0000256" key="4">
    <source>
        <dbReference type="ARBA" id="ARBA00022989"/>
    </source>
</evidence>
<comment type="subcellular location">
    <subcellularLocation>
        <location evidence="1">Membrane</location>
        <topology evidence="1">Single-pass type II membrane protein</topology>
    </subcellularLocation>
</comment>
<keyword evidence="8" id="KW-1185">Reference proteome</keyword>
<gene>
    <name evidence="7" type="primary">LARGE1</name>
    <name evidence="7" type="ORF">TNCT_375901</name>
</gene>
<keyword evidence="3" id="KW-0735">Signal-anchor</keyword>
<dbReference type="AlphaFoldDB" id="A0A8X6KHY9"/>
<dbReference type="OrthoDB" id="411524at2759"/>
<dbReference type="GO" id="GO:0042285">
    <property type="term" value="F:xylosyltransferase activity"/>
    <property type="evidence" value="ECO:0007669"/>
    <property type="project" value="TreeGrafter"/>
</dbReference>
<dbReference type="Pfam" id="PF13896">
    <property type="entry name" value="Glyco_transf_49"/>
    <property type="match status" value="1"/>
</dbReference>
<organism evidence="7 8">
    <name type="scientific">Trichonephila clavata</name>
    <name type="common">Joro spider</name>
    <name type="synonym">Nephila clavata</name>
    <dbReference type="NCBI Taxonomy" id="2740835"/>
    <lineage>
        <taxon>Eukaryota</taxon>
        <taxon>Metazoa</taxon>
        <taxon>Ecdysozoa</taxon>
        <taxon>Arthropoda</taxon>
        <taxon>Chelicerata</taxon>
        <taxon>Arachnida</taxon>
        <taxon>Araneae</taxon>
        <taxon>Araneomorphae</taxon>
        <taxon>Entelegynae</taxon>
        <taxon>Araneoidea</taxon>
        <taxon>Nephilidae</taxon>
        <taxon>Trichonephila</taxon>
    </lineage>
</organism>
<reference evidence="7" key="1">
    <citation type="submission" date="2020-07" db="EMBL/GenBank/DDBJ databases">
        <title>Multicomponent nature underlies the extraordinary mechanical properties of spider dragline silk.</title>
        <authorList>
            <person name="Kono N."/>
            <person name="Nakamura H."/>
            <person name="Mori M."/>
            <person name="Yoshida Y."/>
            <person name="Ohtoshi R."/>
            <person name="Malay A.D."/>
            <person name="Moran D.A.P."/>
            <person name="Tomita M."/>
            <person name="Numata K."/>
            <person name="Arakawa K."/>
        </authorList>
    </citation>
    <scope>NUCLEOTIDE SEQUENCE</scope>
</reference>
<dbReference type="GO" id="GO:0015020">
    <property type="term" value="F:glucuronosyltransferase activity"/>
    <property type="evidence" value="ECO:0007669"/>
    <property type="project" value="TreeGrafter"/>
</dbReference>
<comment type="caution">
    <text evidence="7">The sequence shown here is derived from an EMBL/GenBank/DDBJ whole genome shotgun (WGS) entry which is preliminary data.</text>
</comment>
<dbReference type="PANTHER" id="PTHR12270">
    <property type="entry name" value="GLYCOSYLTRANSFERASE-RELATED"/>
    <property type="match status" value="1"/>
</dbReference>
<dbReference type="GO" id="GO:0005794">
    <property type="term" value="C:Golgi apparatus"/>
    <property type="evidence" value="ECO:0007669"/>
    <property type="project" value="TreeGrafter"/>
</dbReference>
<dbReference type="Proteomes" id="UP000887116">
    <property type="component" value="Unassembled WGS sequence"/>
</dbReference>
<dbReference type="GO" id="GO:0016020">
    <property type="term" value="C:membrane"/>
    <property type="evidence" value="ECO:0007669"/>
    <property type="project" value="UniProtKB-SubCell"/>
</dbReference>
<proteinExistence type="predicted"/>
<evidence type="ECO:0000256" key="5">
    <source>
        <dbReference type="ARBA" id="ARBA00023136"/>
    </source>
</evidence>